<evidence type="ECO:0000256" key="2">
    <source>
        <dbReference type="ARBA" id="ARBA00022630"/>
    </source>
</evidence>
<keyword evidence="3" id="KW-0274">FAD</keyword>
<dbReference type="AlphaFoldDB" id="A0A9P6UVY1"/>
<dbReference type="InterPro" id="IPR002938">
    <property type="entry name" value="FAD-bd"/>
</dbReference>
<dbReference type="InterPro" id="IPR050562">
    <property type="entry name" value="FAD_mOase_fung"/>
</dbReference>
<comment type="caution">
    <text evidence="7">The sequence shown here is derived from an EMBL/GenBank/DDBJ whole genome shotgun (WGS) entry which is preliminary data.</text>
</comment>
<gene>
    <name evidence="7" type="ORF">BGZ97_008977</name>
</gene>
<name>A0A9P6UVY1_9FUNG</name>
<dbReference type="InterPro" id="IPR036188">
    <property type="entry name" value="FAD/NAD-bd_sf"/>
</dbReference>
<dbReference type="Proteomes" id="UP000823405">
    <property type="component" value="Unassembled WGS sequence"/>
</dbReference>
<dbReference type="GO" id="GO:0071949">
    <property type="term" value="F:FAD binding"/>
    <property type="evidence" value="ECO:0007669"/>
    <property type="project" value="InterPro"/>
</dbReference>
<evidence type="ECO:0000259" key="6">
    <source>
        <dbReference type="Pfam" id="PF01494"/>
    </source>
</evidence>
<feature type="compositionally biased region" description="Pro residues" evidence="5">
    <location>
        <begin position="453"/>
        <end position="467"/>
    </location>
</feature>
<dbReference type="OrthoDB" id="655030at2759"/>
<evidence type="ECO:0000313" key="7">
    <source>
        <dbReference type="EMBL" id="KAG0322069.1"/>
    </source>
</evidence>
<accession>A0A9P6UVY1</accession>
<evidence type="ECO:0000256" key="4">
    <source>
        <dbReference type="ARBA" id="ARBA00023002"/>
    </source>
</evidence>
<evidence type="ECO:0000313" key="8">
    <source>
        <dbReference type="Proteomes" id="UP000823405"/>
    </source>
</evidence>
<dbReference type="Pfam" id="PF01494">
    <property type="entry name" value="FAD_binding_3"/>
    <property type="match status" value="1"/>
</dbReference>
<feature type="compositionally biased region" description="Basic and acidic residues" evidence="5">
    <location>
        <begin position="614"/>
        <end position="637"/>
    </location>
</feature>
<feature type="compositionally biased region" description="Basic and acidic residues" evidence="5">
    <location>
        <begin position="559"/>
        <end position="571"/>
    </location>
</feature>
<dbReference type="PRINTS" id="PR00420">
    <property type="entry name" value="RNGMNOXGNASE"/>
</dbReference>
<proteinExistence type="inferred from homology"/>
<dbReference type="PANTHER" id="PTHR47356:SF2">
    <property type="entry name" value="FAD-BINDING DOMAIN-CONTAINING PROTEIN-RELATED"/>
    <property type="match status" value="1"/>
</dbReference>
<keyword evidence="8" id="KW-1185">Reference proteome</keyword>
<dbReference type="PANTHER" id="PTHR47356">
    <property type="entry name" value="FAD-DEPENDENT MONOOXYGENASE ASQG-RELATED"/>
    <property type="match status" value="1"/>
</dbReference>
<feature type="region of interest" description="Disordered" evidence="5">
    <location>
        <begin position="614"/>
        <end position="648"/>
    </location>
</feature>
<evidence type="ECO:0000256" key="1">
    <source>
        <dbReference type="ARBA" id="ARBA00007992"/>
    </source>
</evidence>
<feature type="compositionally biased region" description="Low complexity" evidence="5">
    <location>
        <begin position="494"/>
        <end position="524"/>
    </location>
</feature>
<comment type="similarity">
    <text evidence="1">Belongs to the paxM FAD-dependent monooxygenase family.</text>
</comment>
<feature type="domain" description="FAD-binding" evidence="6">
    <location>
        <begin position="6"/>
        <end position="391"/>
    </location>
</feature>
<protein>
    <recommendedName>
        <fullName evidence="6">FAD-binding domain-containing protein</fullName>
    </recommendedName>
</protein>
<keyword evidence="2" id="KW-0285">Flavoprotein</keyword>
<evidence type="ECO:0000256" key="3">
    <source>
        <dbReference type="ARBA" id="ARBA00022827"/>
    </source>
</evidence>
<feature type="compositionally biased region" description="Polar residues" evidence="5">
    <location>
        <begin position="535"/>
        <end position="558"/>
    </location>
</feature>
<keyword evidence="4" id="KW-0560">Oxidoreductase</keyword>
<dbReference type="EMBL" id="JAAAIN010000042">
    <property type="protein sequence ID" value="KAG0322069.1"/>
    <property type="molecule type" value="Genomic_DNA"/>
</dbReference>
<evidence type="ECO:0000256" key="5">
    <source>
        <dbReference type="SAM" id="MobiDB-lite"/>
    </source>
</evidence>
<dbReference type="SUPFAM" id="SSF51905">
    <property type="entry name" value="FAD/NAD(P)-binding domain"/>
    <property type="match status" value="1"/>
</dbReference>
<sequence length="671" mass="73202">MTTTDLKIIIAGCGIGGLSAAIALELAGIDYTILEESPSLDSDLKSGASATNVQAKTTYVGGAIQVAPTAIHFLNQLGIYDEMKEISKPASGLSMNDHDMNYVGRIDLSTHRERYGYHTEVMARSQLQALLLQRVPSKRIIAGKVLGMIQNDERVTVRCSDGKTYEGDVLIAADGAFSNVRHSLYWTLDEKNQLPKADVAPMSVDLHIISGSTKPLDPAKYPVLLDAMSEIQSVQLPDKPYAIWFMPLLDNRIAWDITKEVTRTAIRQGESSKVYQWRPEDIEETLMTVRDFDCPYGGQIGDLLDTTPIENMHMHMSEERFCETWSGGRTVLLGDACHKGFYHPVSEAMVDAVTLVNLLSNLQSNSMDSLTAVFKEYKERRAPTAKAVVEHSTLLRQVFTGKGRAASLKRNVVFNYMPDKVRHLLEDKRHDNRPQLWFLPQTKDKGIVRPATNLPPAPPASPAPPTSPTSSQLSKSSTTLDGATGQPSEQNDESSGATALTTTSTTVSSSRSSRSSWTPSTRSAFSMPSAGNVPLFTSTSRPYLPSSIKSPRGSTTSRTVEEPHPAQKDDGVDLSVSTVDPSTTIAAAAVTATTTAISVDAEVAAWSTVVTAKETESVDAKKQRKEDSDEENNRDMETFVDSSDDEGEFVNCSQTLEDDIHEPEILPAIVV</sequence>
<organism evidence="7 8">
    <name type="scientific">Linnemannia gamsii</name>
    <dbReference type="NCBI Taxonomy" id="64522"/>
    <lineage>
        <taxon>Eukaryota</taxon>
        <taxon>Fungi</taxon>
        <taxon>Fungi incertae sedis</taxon>
        <taxon>Mucoromycota</taxon>
        <taxon>Mortierellomycotina</taxon>
        <taxon>Mortierellomycetes</taxon>
        <taxon>Mortierellales</taxon>
        <taxon>Mortierellaceae</taxon>
        <taxon>Linnemannia</taxon>
    </lineage>
</organism>
<reference evidence="7" key="1">
    <citation type="journal article" date="2020" name="Fungal Divers.">
        <title>Resolving the Mortierellaceae phylogeny through synthesis of multi-gene phylogenetics and phylogenomics.</title>
        <authorList>
            <person name="Vandepol N."/>
            <person name="Liber J."/>
            <person name="Desiro A."/>
            <person name="Na H."/>
            <person name="Kennedy M."/>
            <person name="Barry K."/>
            <person name="Grigoriev I.V."/>
            <person name="Miller A.N."/>
            <person name="O'Donnell K."/>
            <person name="Stajich J.E."/>
            <person name="Bonito G."/>
        </authorList>
    </citation>
    <scope>NUCLEOTIDE SEQUENCE</scope>
    <source>
        <strain evidence="7">NVP60</strain>
    </source>
</reference>
<feature type="compositionally biased region" description="Low complexity" evidence="5">
    <location>
        <begin position="468"/>
        <end position="480"/>
    </location>
</feature>
<dbReference type="Gene3D" id="3.50.50.60">
    <property type="entry name" value="FAD/NAD(P)-binding domain"/>
    <property type="match status" value="1"/>
</dbReference>
<dbReference type="GO" id="GO:0004497">
    <property type="term" value="F:monooxygenase activity"/>
    <property type="evidence" value="ECO:0007669"/>
    <property type="project" value="InterPro"/>
</dbReference>
<feature type="region of interest" description="Disordered" evidence="5">
    <location>
        <begin position="435"/>
        <end position="574"/>
    </location>
</feature>